<evidence type="ECO:0000313" key="9">
    <source>
        <dbReference type="EMBL" id="ORA06985.1"/>
    </source>
</evidence>
<keyword evidence="3" id="KW-1003">Cell membrane</keyword>
<keyword evidence="2 7" id="KW-0813">Transport</keyword>
<evidence type="ECO:0000259" key="8">
    <source>
        <dbReference type="PROSITE" id="PS50928"/>
    </source>
</evidence>
<feature type="transmembrane region" description="Helical" evidence="7">
    <location>
        <begin position="115"/>
        <end position="139"/>
    </location>
</feature>
<dbReference type="PANTHER" id="PTHR32243">
    <property type="entry name" value="MALTOSE TRANSPORT SYSTEM PERMEASE-RELATED"/>
    <property type="match status" value="1"/>
</dbReference>
<feature type="transmembrane region" description="Helical" evidence="7">
    <location>
        <begin position="82"/>
        <end position="103"/>
    </location>
</feature>
<dbReference type="AlphaFoldDB" id="A0A1W9Z3U8"/>
<keyword evidence="4 7" id="KW-0812">Transmembrane</keyword>
<protein>
    <submittedName>
        <fullName evidence="9">ABC transporter permease</fullName>
    </submittedName>
</protein>
<feature type="transmembrane region" description="Helical" evidence="7">
    <location>
        <begin position="189"/>
        <end position="211"/>
    </location>
</feature>
<feature type="domain" description="ABC transmembrane type-1" evidence="8">
    <location>
        <begin position="78"/>
        <end position="267"/>
    </location>
</feature>
<accession>A0A1W9Z3U8</accession>
<name>A0A1W9Z3U8_MYCBA</name>
<evidence type="ECO:0000256" key="4">
    <source>
        <dbReference type="ARBA" id="ARBA00022692"/>
    </source>
</evidence>
<comment type="caution">
    <text evidence="9">The sequence shown here is derived from an EMBL/GenBank/DDBJ whole genome shotgun (WGS) entry which is preliminary data.</text>
</comment>
<dbReference type="RefSeq" id="WP_083054490.1">
    <property type="nucleotide sequence ID" value="NZ_JACKVM010000014.1"/>
</dbReference>
<dbReference type="Gene3D" id="1.10.3720.10">
    <property type="entry name" value="MetI-like"/>
    <property type="match status" value="1"/>
</dbReference>
<keyword evidence="10" id="KW-1185">Reference proteome</keyword>
<evidence type="ECO:0000256" key="5">
    <source>
        <dbReference type="ARBA" id="ARBA00022989"/>
    </source>
</evidence>
<keyword evidence="6 7" id="KW-0472">Membrane</keyword>
<evidence type="ECO:0000256" key="7">
    <source>
        <dbReference type="RuleBase" id="RU363032"/>
    </source>
</evidence>
<dbReference type="STRING" id="564198.BST17_00455"/>
<evidence type="ECO:0000256" key="3">
    <source>
        <dbReference type="ARBA" id="ARBA00022475"/>
    </source>
</evidence>
<dbReference type="InterPro" id="IPR050901">
    <property type="entry name" value="BP-dep_ABC_trans_perm"/>
</dbReference>
<evidence type="ECO:0000256" key="2">
    <source>
        <dbReference type="ARBA" id="ARBA00022448"/>
    </source>
</evidence>
<comment type="similarity">
    <text evidence="7">Belongs to the binding-protein-dependent transport system permease family.</text>
</comment>
<feature type="transmembrane region" description="Helical" evidence="7">
    <location>
        <begin position="217"/>
        <end position="236"/>
    </location>
</feature>
<dbReference type="Proteomes" id="UP000192366">
    <property type="component" value="Unassembled WGS sequence"/>
</dbReference>
<gene>
    <name evidence="9" type="ORF">BST17_00455</name>
</gene>
<feature type="transmembrane region" description="Helical" evidence="7">
    <location>
        <begin position="248"/>
        <end position="267"/>
    </location>
</feature>
<dbReference type="Pfam" id="PF00528">
    <property type="entry name" value="BPD_transp_1"/>
    <property type="match status" value="1"/>
</dbReference>
<evidence type="ECO:0000313" key="10">
    <source>
        <dbReference type="Proteomes" id="UP000192366"/>
    </source>
</evidence>
<reference evidence="9 10" key="1">
    <citation type="submission" date="2017-02" db="EMBL/GenBank/DDBJ databases">
        <title>The new phylogeny of genus Mycobacterium.</title>
        <authorList>
            <person name="Tortoli E."/>
            <person name="Trovato A."/>
            <person name="Cirillo D.M."/>
        </authorList>
    </citation>
    <scope>NUCLEOTIDE SEQUENCE [LARGE SCALE GENOMIC DNA]</scope>
    <source>
        <strain evidence="9 10">DSM 45578</strain>
    </source>
</reference>
<dbReference type="InterPro" id="IPR000515">
    <property type="entry name" value="MetI-like"/>
</dbReference>
<evidence type="ECO:0000256" key="6">
    <source>
        <dbReference type="ARBA" id="ARBA00023136"/>
    </source>
</evidence>
<dbReference type="OrthoDB" id="9794684at2"/>
<feature type="transmembrane region" description="Helical" evidence="7">
    <location>
        <begin position="21"/>
        <end position="42"/>
    </location>
</feature>
<dbReference type="SUPFAM" id="SSF161098">
    <property type="entry name" value="MetI-like"/>
    <property type="match status" value="1"/>
</dbReference>
<dbReference type="PROSITE" id="PS50928">
    <property type="entry name" value="ABC_TM1"/>
    <property type="match status" value="1"/>
</dbReference>
<sequence>MSARTISSRRFARPSGPLETLRIAFLAAAFIFVLFPIAWVALASFKTPEQMSEPFLIAFTPNLANWQAVFDSGVFAAAGRSALVGVITVSISLVVGSMGAYVIAKYRAGGSLTRFGMLAAQVVPPAVMVFPFLTMAHALRLTDTIAPVIFAHLSFVLPLVTWFLIGFFEAVPASLEEQARVDGFTRWQAFRLVVLPQVYPGIGAAGIFGFTLSWNDLFYGLILAPGNAAILPVAIANFNTFRGVQIGTMSAAIMIAIIPVVIASFFIQRRLVQGISGGAVKY</sequence>
<dbReference type="EMBL" id="MVHJ01000001">
    <property type="protein sequence ID" value="ORA06985.1"/>
    <property type="molecule type" value="Genomic_DNA"/>
</dbReference>
<comment type="subcellular location">
    <subcellularLocation>
        <location evidence="1 7">Cell membrane</location>
        <topology evidence="1 7">Multi-pass membrane protein</topology>
    </subcellularLocation>
</comment>
<proteinExistence type="inferred from homology"/>
<dbReference type="PANTHER" id="PTHR32243:SF18">
    <property type="entry name" value="INNER MEMBRANE ABC TRANSPORTER PERMEASE PROTEIN YCJP"/>
    <property type="match status" value="1"/>
</dbReference>
<organism evidence="9 10">
    <name type="scientific">Mycolicibacterium bacteremicum</name>
    <name type="common">Mycobacterium bacteremicum</name>
    <dbReference type="NCBI Taxonomy" id="564198"/>
    <lineage>
        <taxon>Bacteria</taxon>
        <taxon>Bacillati</taxon>
        <taxon>Actinomycetota</taxon>
        <taxon>Actinomycetes</taxon>
        <taxon>Mycobacteriales</taxon>
        <taxon>Mycobacteriaceae</taxon>
        <taxon>Mycolicibacterium</taxon>
    </lineage>
</organism>
<keyword evidence="5 7" id="KW-1133">Transmembrane helix</keyword>
<evidence type="ECO:0000256" key="1">
    <source>
        <dbReference type="ARBA" id="ARBA00004651"/>
    </source>
</evidence>
<dbReference type="GO" id="GO:0055085">
    <property type="term" value="P:transmembrane transport"/>
    <property type="evidence" value="ECO:0007669"/>
    <property type="project" value="InterPro"/>
</dbReference>
<dbReference type="CDD" id="cd06261">
    <property type="entry name" value="TM_PBP2"/>
    <property type="match status" value="1"/>
</dbReference>
<dbReference type="InterPro" id="IPR035906">
    <property type="entry name" value="MetI-like_sf"/>
</dbReference>
<dbReference type="GO" id="GO:0005886">
    <property type="term" value="C:plasma membrane"/>
    <property type="evidence" value="ECO:0007669"/>
    <property type="project" value="UniProtKB-SubCell"/>
</dbReference>
<feature type="transmembrane region" description="Helical" evidence="7">
    <location>
        <begin position="145"/>
        <end position="168"/>
    </location>
</feature>